<dbReference type="Proteomes" id="UP001165587">
    <property type="component" value="Unassembled WGS sequence"/>
</dbReference>
<dbReference type="EC" id="2.4.-.-" evidence="2"/>
<dbReference type="PANTHER" id="PTHR22916">
    <property type="entry name" value="GLYCOSYLTRANSFERASE"/>
    <property type="match status" value="1"/>
</dbReference>
<evidence type="ECO:0000259" key="1">
    <source>
        <dbReference type="Pfam" id="PF00535"/>
    </source>
</evidence>
<accession>A0AA42BX15</accession>
<protein>
    <submittedName>
        <fullName evidence="2">Glycosyltransferase</fullName>
        <ecNumber evidence="2">2.4.-.-</ecNumber>
    </submittedName>
</protein>
<evidence type="ECO:0000313" key="3">
    <source>
        <dbReference type="Proteomes" id="UP001165587"/>
    </source>
</evidence>
<dbReference type="Pfam" id="PF00535">
    <property type="entry name" value="Glycos_transf_2"/>
    <property type="match status" value="1"/>
</dbReference>
<keyword evidence="2" id="KW-0808">Transferase</keyword>
<dbReference type="InterPro" id="IPR001173">
    <property type="entry name" value="Glyco_trans_2-like"/>
</dbReference>
<evidence type="ECO:0000313" key="2">
    <source>
        <dbReference type="EMBL" id="MCS5727898.1"/>
    </source>
</evidence>
<sequence>MSAHIPDGEDTVIATVILPIHNASSYLDRAFENVRATLGDDTELVIVDDHSTDDSWEKVQRWAEHLPGRVVVIANEGRGVAAARNLAVSRATGDFVWFVDCDDDWRPEIVKHMVDLARQTGADIVLSNAEKVSQPSGETSVIEDAASRDVITGQEAFSRLLLGEIEGHLWNKLFRRTLFSSAPFPATRAHSDLGGMFGLFSAASVVAALPEVLYTYYVHEGSVLNRRQYRWDDLWDCLQLARAGADDVAGGRPLTTFKYRNVIVPTVNESIRRETVAEASDIDRARKRARSATSISEAVRLALWGQRDAAARALLIKLAFPVYRGIYKRHRAKNWAELDSFAATPGSESTTIPR</sequence>
<dbReference type="EMBL" id="JANLCK010000016">
    <property type="protein sequence ID" value="MCS5727898.1"/>
    <property type="molecule type" value="Genomic_DNA"/>
</dbReference>
<keyword evidence="2" id="KW-0328">Glycosyltransferase</keyword>
<dbReference type="InterPro" id="IPR029044">
    <property type="entry name" value="Nucleotide-diphossugar_trans"/>
</dbReference>
<gene>
    <name evidence="2" type="ORF">N1028_18530</name>
</gene>
<dbReference type="SUPFAM" id="SSF53448">
    <property type="entry name" value="Nucleotide-diphospho-sugar transferases"/>
    <property type="match status" value="1"/>
</dbReference>
<reference evidence="2" key="1">
    <citation type="submission" date="2022-08" db="EMBL/GenBank/DDBJ databases">
        <authorList>
            <person name="Deng Y."/>
            <person name="Han X.-F."/>
            <person name="Zhang Y.-Q."/>
        </authorList>
    </citation>
    <scope>NUCLEOTIDE SEQUENCE</scope>
    <source>
        <strain evidence="2">CPCC 203407</strain>
    </source>
</reference>
<dbReference type="RefSeq" id="WP_259530985.1">
    <property type="nucleotide sequence ID" value="NZ_JANLCK010000016.1"/>
</dbReference>
<dbReference type="AlphaFoldDB" id="A0AA42BX15"/>
<proteinExistence type="predicted"/>
<name>A0AA42BX15_9MICO</name>
<dbReference type="Gene3D" id="3.90.550.10">
    <property type="entry name" value="Spore Coat Polysaccharide Biosynthesis Protein SpsA, Chain A"/>
    <property type="match status" value="1"/>
</dbReference>
<dbReference type="PANTHER" id="PTHR22916:SF3">
    <property type="entry name" value="UDP-GLCNAC:BETAGAL BETA-1,3-N-ACETYLGLUCOSAMINYLTRANSFERASE-LIKE PROTEIN 1"/>
    <property type="match status" value="1"/>
</dbReference>
<feature type="domain" description="Glycosyltransferase 2-like" evidence="1">
    <location>
        <begin position="15"/>
        <end position="176"/>
    </location>
</feature>
<organism evidence="2 3">
    <name type="scientific">Herbiconiux oxytropis</name>
    <dbReference type="NCBI Taxonomy" id="2970915"/>
    <lineage>
        <taxon>Bacteria</taxon>
        <taxon>Bacillati</taxon>
        <taxon>Actinomycetota</taxon>
        <taxon>Actinomycetes</taxon>
        <taxon>Micrococcales</taxon>
        <taxon>Microbacteriaceae</taxon>
        <taxon>Herbiconiux</taxon>
    </lineage>
</organism>
<dbReference type="CDD" id="cd00761">
    <property type="entry name" value="Glyco_tranf_GTA_type"/>
    <property type="match status" value="1"/>
</dbReference>
<keyword evidence="3" id="KW-1185">Reference proteome</keyword>
<dbReference type="GO" id="GO:0016758">
    <property type="term" value="F:hexosyltransferase activity"/>
    <property type="evidence" value="ECO:0007669"/>
    <property type="project" value="UniProtKB-ARBA"/>
</dbReference>
<comment type="caution">
    <text evidence="2">The sequence shown here is derived from an EMBL/GenBank/DDBJ whole genome shotgun (WGS) entry which is preliminary data.</text>
</comment>